<comment type="caution">
    <text evidence="1">The sequence shown here is derived from an EMBL/GenBank/DDBJ whole genome shotgun (WGS) entry which is preliminary data.</text>
</comment>
<accession>A0AAE1H8X3</accession>
<reference evidence="1" key="2">
    <citation type="journal article" date="2023" name="BMC Genomics">
        <title>Pest status, molecular evolution, and epigenetic factors derived from the genome assembly of Frankliniella fusca, a thysanopteran phytovirus vector.</title>
        <authorList>
            <person name="Catto M.A."/>
            <person name="Labadie P.E."/>
            <person name="Jacobson A.L."/>
            <person name="Kennedy G.G."/>
            <person name="Srinivasan R."/>
            <person name="Hunt B.G."/>
        </authorList>
    </citation>
    <scope>NUCLEOTIDE SEQUENCE</scope>
    <source>
        <strain evidence="1">PL_HMW_Pooled</strain>
    </source>
</reference>
<proteinExistence type="predicted"/>
<evidence type="ECO:0000313" key="2">
    <source>
        <dbReference type="Proteomes" id="UP001219518"/>
    </source>
</evidence>
<organism evidence="1 2">
    <name type="scientific">Frankliniella fusca</name>
    <dbReference type="NCBI Taxonomy" id="407009"/>
    <lineage>
        <taxon>Eukaryota</taxon>
        <taxon>Metazoa</taxon>
        <taxon>Ecdysozoa</taxon>
        <taxon>Arthropoda</taxon>
        <taxon>Hexapoda</taxon>
        <taxon>Insecta</taxon>
        <taxon>Pterygota</taxon>
        <taxon>Neoptera</taxon>
        <taxon>Paraneoptera</taxon>
        <taxon>Thysanoptera</taxon>
        <taxon>Terebrantia</taxon>
        <taxon>Thripoidea</taxon>
        <taxon>Thripidae</taxon>
        <taxon>Frankliniella</taxon>
    </lineage>
</organism>
<dbReference type="AlphaFoldDB" id="A0AAE1H8X3"/>
<sequence length="109" mass="12882">MGLLPVPKITAHHNHHYVFISLIKNHQNLIFFFLHAVSSGFQWKNQNMFNTWLQTQLLQGCPHSLLGWLYPSVKQSDDKSCLMDRLHSWDRSKHLFPNSGLIWRYVLLI</sequence>
<reference evidence="1" key="1">
    <citation type="submission" date="2021-07" db="EMBL/GenBank/DDBJ databases">
        <authorList>
            <person name="Catto M.A."/>
            <person name="Jacobson A."/>
            <person name="Kennedy G."/>
            <person name="Labadie P."/>
            <person name="Hunt B.G."/>
            <person name="Srinivasan R."/>
        </authorList>
    </citation>
    <scope>NUCLEOTIDE SEQUENCE</scope>
    <source>
        <strain evidence="1">PL_HMW_Pooled</strain>
        <tissue evidence="1">Head</tissue>
    </source>
</reference>
<protein>
    <submittedName>
        <fullName evidence="1">ATP synthase subunit a</fullName>
    </submittedName>
</protein>
<keyword evidence="2" id="KW-1185">Reference proteome</keyword>
<dbReference type="EMBL" id="JAHWGI010000635">
    <property type="protein sequence ID" value="KAK3916873.1"/>
    <property type="molecule type" value="Genomic_DNA"/>
</dbReference>
<gene>
    <name evidence="1" type="ORF">KUF71_006431</name>
</gene>
<name>A0AAE1H8X3_9NEOP</name>
<dbReference type="Proteomes" id="UP001219518">
    <property type="component" value="Unassembled WGS sequence"/>
</dbReference>
<evidence type="ECO:0000313" key="1">
    <source>
        <dbReference type="EMBL" id="KAK3916873.1"/>
    </source>
</evidence>